<protein>
    <recommendedName>
        <fullName evidence="3">Leucine-binding protein domain-containing protein</fullName>
    </recommendedName>
</protein>
<dbReference type="EMBL" id="JAAZON010000545">
    <property type="protein sequence ID" value="NMC63873.1"/>
    <property type="molecule type" value="Genomic_DNA"/>
</dbReference>
<evidence type="ECO:0008006" key="3">
    <source>
        <dbReference type="Google" id="ProtNLM"/>
    </source>
</evidence>
<dbReference type="Gene3D" id="3.40.50.2300">
    <property type="match status" value="2"/>
</dbReference>
<comment type="caution">
    <text evidence="1">The sequence shown here is derived from an EMBL/GenBank/DDBJ whole genome shotgun (WGS) entry which is preliminary data.</text>
</comment>
<name>A0A7X9FU15_9DELT</name>
<reference evidence="1 2" key="1">
    <citation type="journal article" date="2020" name="Biotechnol. Biofuels">
        <title>New insights from the biogas microbiome by comprehensive genome-resolved metagenomics of nearly 1600 species originating from multiple anaerobic digesters.</title>
        <authorList>
            <person name="Campanaro S."/>
            <person name="Treu L."/>
            <person name="Rodriguez-R L.M."/>
            <person name="Kovalovszki A."/>
            <person name="Ziels R.M."/>
            <person name="Maus I."/>
            <person name="Zhu X."/>
            <person name="Kougias P.G."/>
            <person name="Basile A."/>
            <person name="Luo G."/>
            <person name="Schluter A."/>
            <person name="Konstantinidis K.T."/>
            <person name="Angelidaki I."/>
        </authorList>
    </citation>
    <scope>NUCLEOTIDE SEQUENCE [LARGE SCALE GENOMIC DNA]</scope>
    <source>
        <strain evidence="1">AS27yjCOA_65</strain>
    </source>
</reference>
<accession>A0A7X9FU15</accession>
<dbReference type="AlphaFoldDB" id="A0A7X9FU15"/>
<evidence type="ECO:0000313" key="1">
    <source>
        <dbReference type="EMBL" id="NMC63873.1"/>
    </source>
</evidence>
<proteinExistence type="predicted"/>
<dbReference type="Proteomes" id="UP000524246">
    <property type="component" value="Unassembled WGS sequence"/>
</dbReference>
<sequence>MRGLLENRGVKVSSKSRIPQDPDLEIFLTKLHLLSLDSIVIVLFGVTAGEAIKRVNQLGFSGEIFAPNGFALSPDAIKVAGSYEEGIWYQTYSESLDHSRAYEYVFGNEAPLLGTMSYTNLKILAHAVDKTSSLDPEIIVKYL</sequence>
<dbReference type="SUPFAM" id="SSF53822">
    <property type="entry name" value="Periplasmic binding protein-like I"/>
    <property type="match status" value="1"/>
</dbReference>
<evidence type="ECO:0000313" key="2">
    <source>
        <dbReference type="Proteomes" id="UP000524246"/>
    </source>
</evidence>
<gene>
    <name evidence="1" type="ORF">GYA55_11985</name>
</gene>
<dbReference type="InterPro" id="IPR028082">
    <property type="entry name" value="Peripla_BP_I"/>
</dbReference>
<organism evidence="1 2">
    <name type="scientific">SAR324 cluster bacterium</name>
    <dbReference type="NCBI Taxonomy" id="2024889"/>
    <lineage>
        <taxon>Bacteria</taxon>
        <taxon>Deltaproteobacteria</taxon>
        <taxon>SAR324 cluster</taxon>
    </lineage>
</organism>